<protein>
    <submittedName>
        <fullName evidence="1">Uncharacterized protein</fullName>
    </submittedName>
</protein>
<reference evidence="1 2" key="1">
    <citation type="journal article" date="2019" name="Genome Biol. Evol.">
        <title>Insights into the evolution of the New World diploid cottons (Gossypium, subgenus Houzingenia) based on genome sequencing.</title>
        <authorList>
            <person name="Grover C.E."/>
            <person name="Arick M.A. 2nd"/>
            <person name="Thrash A."/>
            <person name="Conover J.L."/>
            <person name="Sanders W.S."/>
            <person name="Peterson D.G."/>
            <person name="Frelichowski J.E."/>
            <person name="Scheffler J.A."/>
            <person name="Scheffler B.E."/>
            <person name="Wendel J.F."/>
        </authorList>
    </citation>
    <scope>NUCLEOTIDE SEQUENCE [LARGE SCALE GENOMIC DNA]</scope>
    <source>
        <strain evidence="1">1</strain>
        <tissue evidence="1">Leaf</tissue>
    </source>
</reference>
<sequence>MNSHSIPCLFSRYSNYNPILMFSSPFY</sequence>
<comment type="caution">
    <text evidence="1">The sequence shown here is derived from an EMBL/GenBank/DDBJ whole genome shotgun (WGS) entry which is preliminary data.</text>
</comment>
<keyword evidence="2" id="KW-1185">Reference proteome</keyword>
<gene>
    <name evidence="1" type="ORF">Goshw_005090</name>
</gene>
<name>A0A7J9LTZ1_GOSSC</name>
<organism evidence="1 2">
    <name type="scientific">Gossypium schwendimanii</name>
    <name type="common">Cotton</name>
    <dbReference type="NCBI Taxonomy" id="34291"/>
    <lineage>
        <taxon>Eukaryota</taxon>
        <taxon>Viridiplantae</taxon>
        <taxon>Streptophyta</taxon>
        <taxon>Embryophyta</taxon>
        <taxon>Tracheophyta</taxon>
        <taxon>Spermatophyta</taxon>
        <taxon>Magnoliopsida</taxon>
        <taxon>eudicotyledons</taxon>
        <taxon>Gunneridae</taxon>
        <taxon>Pentapetalae</taxon>
        <taxon>rosids</taxon>
        <taxon>malvids</taxon>
        <taxon>Malvales</taxon>
        <taxon>Malvaceae</taxon>
        <taxon>Malvoideae</taxon>
        <taxon>Gossypium</taxon>
    </lineage>
</organism>
<evidence type="ECO:0000313" key="1">
    <source>
        <dbReference type="EMBL" id="MBA0862148.1"/>
    </source>
</evidence>
<accession>A0A7J9LTZ1</accession>
<dbReference type="Proteomes" id="UP000593576">
    <property type="component" value="Unassembled WGS sequence"/>
</dbReference>
<dbReference type="EMBL" id="JABFAF010000008">
    <property type="protein sequence ID" value="MBA0862148.1"/>
    <property type="molecule type" value="Genomic_DNA"/>
</dbReference>
<proteinExistence type="predicted"/>
<dbReference type="AlphaFoldDB" id="A0A7J9LTZ1"/>
<evidence type="ECO:0000313" key="2">
    <source>
        <dbReference type="Proteomes" id="UP000593576"/>
    </source>
</evidence>